<gene>
    <name evidence="2" type="ORF">ACFOZ5_04220</name>
</gene>
<reference evidence="3" key="1">
    <citation type="journal article" date="2019" name="Int. J. Syst. Evol. Microbiol.">
        <title>The Global Catalogue of Microorganisms (GCM) 10K type strain sequencing project: providing services to taxonomists for standard genome sequencing and annotation.</title>
        <authorList>
            <consortium name="The Broad Institute Genomics Platform"/>
            <consortium name="The Broad Institute Genome Sequencing Center for Infectious Disease"/>
            <person name="Wu L."/>
            <person name="Ma J."/>
        </authorList>
    </citation>
    <scope>NUCLEOTIDE SEQUENCE [LARGE SCALE GENOMIC DNA]</scope>
    <source>
        <strain evidence="3">CECT 7297</strain>
    </source>
</reference>
<keyword evidence="3" id="KW-1185">Reference proteome</keyword>
<dbReference type="InterPro" id="IPR052166">
    <property type="entry name" value="Diverse_Acyl-CoA_DH"/>
</dbReference>
<evidence type="ECO:0000313" key="2">
    <source>
        <dbReference type="EMBL" id="MFC4258237.1"/>
    </source>
</evidence>
<dbReference type="InterPro" id="IPR025878">
    <property type="entry name" value="Acyl-CoA_dh-like_C_dom"/>
</dbReference>
<dbReference type="Proteomes" id="UP001595798">
    <property type="component" value="Unassembled WGS sequence"/>
</dbReference>
<evidence type="ECO:0000313" key="3">
    <source>
        <dbReference type="Proteomes" id="UP001595798"/>
    </source>
</evidence>
<protein>
    <submittedName>
        <fullName evidence="2">Acyl-CoA dehydrogenase C-terminal domain-containing protein</fullName>
    </submittedName>
</protein>
<dbReference type="RefSeq" id="WP_379885635.1">
    <property type="nucleotide sequence ID" value="NZ_JBHSDI010000007.1"/>
</dbReference>
<proteinExistence type="predicted"/>
<comment type="caution">
    <text evidence="2">The sequence shown here is derived from an EMBL/GenBank/DDBJ whole genome shotgun (WGS) entry which is preliminary data.</text>
</comment>
<evidence type="ECO:0000259" key="1">
    <source>
        <dbReference type="Pfam" id="PF12806"/>
    </source>
</evidence>
<feature type="domain" description="Acetyl-CoA dehydrogenase-like C-terminal" evidence="1">
    <location>
        <begin position="240"/>
        <end position="366"/>
    </location>
</feature>
<dbReference type="EMBL" id="JBHSDI010000007">
    <property type="protein sequence ID" value="MFC4258237.1"/>
    <property type="molecule type" value="Genomic_DNA"/>
</dbReference>
<sequence length="370" mass="40832">MVASQVESREFLFQLFDVLDTGALASRDRYQEHSRSSLGAVVETFSRLSAGRSSAGDERAEALAGDSVGVVPEVILTLGNALYESAGQQSRLFRTRSEDLVAAPMAASVSAWQDYRALLEKLEAADLDAPQAADLRGRLLVAKSRSEAALAMGLYGASLAEDVQSHPEAERRQNSERLLAFLEPLIAWWPRQAAWLTSVSLGKAGDTSRIPDPGETSRLAREFLGQRVWQHQSHGLQLFLQSLQKDLEAASTQDTQQWALSLSETLQRAVKVTQGLGQGLQDGAEDRVLANASRYLHLFGEMLAGWMWLQQANAAARKLAEAAPGEESFYRGKLHAARYFFHWTLPEVAQDLVLLQNQDTTCLDMQANWF</sequence>
<dbReference type="Pfam" id="PF12806">
    <property type="entry name" value="Acyl-CoA_dh_C"/>
    <property type="match status" value="1"/>
</dbReference>
<organism evidence="2 3">
    <name type="scientific">Marinobacter lacisalsi</name>
    <dbReference type="NCBI Taxonomy" id="475979"/>
    <lineage>
        <taxon>Bacteria</taxon>
        <taxon>Pseudomonadati</taxon>
        <taxon>Pseudomonadota</taxon>
        <taxon>Gammaproteobacteria</taxon>
        <taxon>Pseudomonadales</taxon>
        <taxon>Marinobacteraceae</taxon>
        <taxon>Marinobacter</taxon>
    </lineage>
</organism>
<name>A0ABV8QCY8_9GAMM</name>
<accession>A0ABV8QCY8</accession>
<dbReference type="PANTHER" id="PTHR42803:SF3">
    <property type="entry name" value="ACYL-COA DEHYDROGENASE-RELATED"/>
    <property type="match status" value="1"/>
</dbReference>
<dbReference type="PANTHER" id="PTHR42803">
    <property type="entry name" value="ACYL-COA DEHYDROGENASE"/>
    <property type="match status" value="1"/>
</dbReference>